<protein>
    <submittedName>
        <fullName evidence="2">HypC/HybG/HupF family hydrogenase formation chaperone</fullName>
    </submittedName>
</protein>
<dbReference type="Pfam" id="PF01455">
    <property type="entry name" value="HupF_HypC"/>
    <property type="match status" value="1"/>
</dbReference>
<dbReference type="PANTHER" id="PTHR35177">
    <property type="entry name" value="HYDROGENASE MATURATION FACTOR HYBG"/>
    <property type="match status" value="1"/>
</dbReference>
<dbReference type="PRINTS" id="PR00445">
    <property type="entry name" value="HUPFHYPC"/>
</dbReference>
<accession>A0ABW3HNG0</accession>
<sequence length="74" mass="8356">MCLSVPAIVIEVDEWEKQAKVDYMGSRFRVGIALLEHVEKGQYVLVHAGEAIQIVDEERALDGLALWKEMLGEE</sequence>
<organism evidence="2 3">
    <name type="scientific">Paenibacillus chungangensis</name>
    <dbReference type="NCBI Taxonomy" id="696535"/>
    <lineage>
        <taxon>Bacteria</taxon>
        <taxon>Bacillati</taxon>
        <taxon>Bacillota</taxon>
        <taxon>Bacilli</taxon>
        <taxon>Bacillales</taxon>
        <taxon>Paenibacillaceae</taxon>
        <taxon>Paenibacillus</taxon>
    </lineage>
</organism>
<reference evidence="3" key="1">
    <citation type="journal article" date="2019" name="Int. J. Syst. Evol. Microbiol.">
        <title>The Global Catalogue of Microorganisms (GCM) 10K type strain sequencing project: providing services to taxonomists for standard genome sequencing and annotation.</title>
        <authorList>
            <consortium name="The Broad Institute Genomics Platform"/>
            <consortium name="The Broad Institute Genome Sequencing Center for Infectious Disease"/>
            <person name="Wu L."/>
            <person name="Ma J."/>
        </authorList>
    </citation>
    <scope>NUCLEOTIDE SEQUENCE [LARGE SCALE GENOMIC DNA]</scope>
    <source>
        <strain evidence="3">CCUG 59129</strain>
    </source>
</reference>
<dbReference type="NCBIfam" id="TIGR00074">
    <property type="entry name" value="hypC_hupF"/>
    <property type="match status" value="1"/>
</dbReference>
<keyword evidence="3" id="KW-1185">Reference proteome</keyword>
<dbReference type="EMBL" id="JBHTJZ010000005">
    <property type="protein sequence ID" value="MFD0959027.1"/>
    <property type="molecule type" value="Genomic_DNA"/>
</dbReference>
<proteinExistence type="inferred from homology"/>
<name>A0ABW3HNG0_9BACL</name>
<comment type="similarity">
    <text evidence="1">Belongs to the HupF/HypC family.</text>
</comment>
<evidence type="ECO:0000256" key="1">
    <source>
        <dbReference type="ARBA" id="ARBA00006018"/>
    </source>
</evidence>
<evidence type="ECO:0000313" key="3">
    <source>
        <dbReference type="Proteomes" id="UP001596989"/>
    </source>
</evidence>
<evidence type="ECO:0000313" key="2">
    <source>
        <dbReference type="EMBL" id="MFD0959027.1"/>
    </source>
</evidence>
<dbReference type="PANTHER" id="PTHR35177:SF2">
    <property type="entry name" value="HYDROGENASE MATURATION FACTOR HYBG"/>
    <property type="match status" value="1"/>
</dbReference>
<dbReference type="InterPro" id="IPR001109">
    <property type="entry name" value="Hydrogenase_HupF/HypC"/>
</dbReference>
<gene>
    <name evidence="2" type="ORF">ACFQ2I_06435</name>
</gene>
<dbReference type="Proteomes" id="UP001596989">
    <property type="component" value="Unassembled WGS sequence"/>
</dbReference>
<dbReference type="SUPFAM" id="SSF159127">
    <property type="entry name" value="HupF/HypC-like"/>
    <property type="match status" value="1"/>
</dbReference>
<dbReference type="Gene3D" id="2.30.30.140">
    <property type="match status" value="1"/>
</dbReference>
<comment type="caution">
    <text evidence="2">The sequence shown here is derived from an EMBL/GenBank/DDBJ whole genome shotgun (WGS) entry which is preliminary data.</text>
</comment>
<dbReference type="RefSeq" id="WP_377562862.1">
    <property type="nucleotide sequence ID" value="NZ_JBHTJZ010000005.1"/>
</dbReference>